<dbReference type="FunFam" id="1.20.1070.10:FF:000523">
    <property type="entry name" value="5-hydroxytryptamine receptor 2B"/>
    <property type="match status" value="1"/>
</dbReference>
<evidence type="ECO:0000256" key="13">
    <source>
        <dbReference type="SAM" id="SignalP"/>
    </source>
</evidence>
<comment type="subcellular location">
    <subcellularLocation>
        <location evidence="1">Cell membrane</location>
        <topology evidence="1">Multi-pass membrane protein</topology>
    </subcellularLocation>
</comment>
<keyword evidence="4 12" id="KW-1133">Transmembrane helix</keyword>
<dbReference type="GO" id="GO:0045202">
    <property type="term" value="C:synapse"/>
    <property type="evidence" value="ECO:0007669"/>
    <property type="project" value="GOC"/>
</dbReference>
<dbReference type="InterPro" id="IPR000276">
    <property type="entry name" value="GPCR_Rhodpsn"/>
</dbReference>
<evidence type="ECO:0000256" key="9">
    <source>
        <dbReference type="ARBA" id="ARBA00023224"/>
    </source>
</evidence>
<dbReference type="SUPFAM" id="SSF81321">
    <property type="entry name" value="Family A G protein-coupled receptor-like"/>
    <property type="match status" value="1"/>
</dbReference>
<dbReference type="PROSITE" id="PS00237">
    <property type="entry name" value="G_PROTEIN_RECEP_F1_1"/>
    <property type="match status" value="1"/>
</dbReference>
<dbReference type="InterPro" id="IPR017452">
    <property type="entry name" value="GPCR_Rhodpsn_7TM"/>
</dbReference>
<feature type="signal peptide" evidence="13">
    <location>
        <begin position="1"/>
        <end position="23"/>
    </location>
</feature>
<accession>A0A915DCF5</accession>
<proteinExistence type="inferred from homology"/>
<dbReference type="GO" id="GO:0005886">
    <property type="term" value="C:plasma membrane"/>
    <property type="evidence" value="ECO:0007669"/>
    <property type="project" value="UniProtKB-SubCell"/>
</dbReference>
<evidence type="ECO:0000313" key="16">
    <source>
        <dbReference type="WBParaSite" id="jg17754"/>
    </source>
</evidence>
<keyword evidence="3 10" id="KW-0812">Transmembrane</keyword>
<feature type="region of interest" description="Disordered" evidence="11">
    <location>
        <begin position="684"/>
        <end position="752"/>
    </location>
</feature>
<keyword evidence="8 10" id="KW-0675">Receptor</keyword>
<organism evidence="15 16">
    <name type="scientific">Ditylenchus dipsaci</name>
    <dbReference type="NCBI Taxonomy" id="166011"/>
    <lineage>
        <taxon>Eukaryota</taxon>
        <taxon>Metazoa</taxon>
        <taxon>Ecdysozoa</taxon>
        <taxon>Nematoda</taxon>
        <taxon>Chromadorea</taxon>
        <taxon>Rhabditida</taxon>
        <taxon>Tylenchina</taxon>
        <taxon>Tylenchomorpha</taxon>
        <taxon>Sphaerularioidea</taxon>
        <taxon>Anguinidae</taxon>
        <taxon>Anguininae</taxon>
        <taxon>Ditylenchus</taxon>
    </lineage>
</organism>
<evidence type="ECO:0000256" key="3">
    <source>
        <dbReference type="ARBA" id="ARBA00022692"/>
    </source>
</evidence>
<evidence type="ECO:0000256" key="11">
    <source>
        <dbReference type="SAM" id="MobiDB-lite"/>
    </source>
</evidence>
<keyword evidence="13" id="KW-0732">Signal</keyword>
<feature type="compositionally biased region" description="Polar residues" evidence="11">
    <location>
        <begin position="396"/>
        <end position="409"/>
    </location>
</feature>
<keyword evidence="9 10" id="KW-0807">Transducer</keyword>
<keyword evidence="7" id="KW-1015">Disulfide bond</keyword>
<evidence type="ECO:0000256" key="2">
    <source>
        <dbReference type="ARBA" id="ARBA00022475"/>
    </source>
</evidence>
<feature type="region of interest" description="Disordered" evidence="11">
    <location>
        <begin position="619"/>
        <end position="651"/>
    </location>
</feature>
<feature type="compositionally biased region" description="Pro residues" evidence="11">
    <location>
        <begin position="553"/>
        <end position="564"/>
    </location>
</feature>
<dbReference type="PANTHER" id="PTHR24248">
    <property type="entry name" value="ADRENERGIC RECEPTOR-RELATED G-PROTEIN COUPLED RECEPTOR"/>
    <property type="match status" value="1"/>
</dbReference>
<feature type="chain" id="PRO_5038031138" evidence="13">
    <location>
        <begin position="24"/>
        <end position="752"/>
    </location>
</feature>
<dbReference type="GO" id="GO:0001591">
    <property type="term" value="F:dopamine neurotransmitter receptor activity, coupled via Gi/Go"/>
    <property type="evidence" value="ECO:0007669"/>
    <property type="project" value="TreeGrafter"/>
</dbReference>
<protein>
    <submittedName>
        <fullName evidence="16">G-protein coupled receptors family 1 profile domain-containing protein</fullName>
    </submittedName>
</protein>
<dbReference type="AlphaFoldDB" id="A0A915DCF5"/>
<dbReference type="PROSITE" id="PS50262">
    <property type="entry name" value="G_PROTEIN_RECEP_F1_2"/>
    <property type="match status" value="1"/>
</dbReference>
<keyword evidence="5 10" id="KW-0297">G-protein coupled receptor</keyword>
<evidence type="ECO:0000259" key="14">
    <source>
        <dbReference type="PROSITE" id="PS50262"/>
    </source>
</evidence>
<evidence type="ECO:0000256" key="8">
    <source>
        <dbReference type="ARBA" id="ARBA00023170"/>
    </source>
</evidence>
<feature type="compositionally biased region" description="Low complexity" evidence="11">
    <location>
        <begin position="691"/>
        <end position="702"/>
    </location>
</feature>
<dbReference type="PRINTS" id="PR00237">
    <property type="entry name" value="GPCRRHODOPSN"/>
</dbReference>
<evidence type="ECO:0000256" key="1">
    <source>
        <dbReference type="ARBA" id="ARBA00004651"/>
    </source>
</evidence>
<comment type="similarity">
    <text evidence="10">Belongs to the G-protein coupled receptor 1 family.</text>
</comment>
<sequence length="752" mass="82896">MQLSLQILLETLLLFSLLLFGRAELVVGQGVYDIRVNSSLPTTAFPNLTHSSVVVAHQQSPKPYALILCFVPLLTVFGNALVILAVYKERSLQTATNFLIVSLAVSDFLVATCVMSFAIYFEWNSFVWDLGATLCNLFIGVDVACSTASILNLFSITLDRYMAISHPLAYTQYGTNNARAVLSICLVWGISITVGLPVFFGANNKAIDDSRELICEFNNAYFIIFSSLLSFFAPCAIMILLYTVIFRRLKQREKARSLRNLRKSRKSCHANNLATARLENEKISSALLTGAKMARQVGNHFKTRADQMLIELSLQTSSFPTASPSLTESNQDLYGSRMNGGVFNSINALPPPTTLLGSSFSRLSFSSLQQQQQGFLKRSNTVPLSRSPFLNEKSPKVSSNNLSTTQMQKSELEDDPNCDVKECKEEDFETNPRVIENISQMVEKAIEEGLNLASSPEPNKKWVSFGENIYGSSHSSTVLVIDQTRLRKLWDISIKHHKVRGLKSLNFAAAPSLISLPVTHLNAEDVKNSEDEVTSPNPHPPIIPNGKIIHSSSPPPCDSKPSPPSTLLKHISASTKNRKTPIRMSMSNGNLEAVVNYQLSLPIHPSPLVSRAINHREPNSPSFCNSTSLGEAHESTNNPTIHTPTANNHKLSSTETLQNFNWKGLGCFCCCQKIDHWIAGWNQSSKRSNESSTTPGPTTTVGDRSPRLQPSRSTRSQPCPAMSRDTNNNNKEKGEQTVGKKHLNSVMKYGGG</sequence>
<evidence type="ECO:0000256" key="10">
    <source>
        <dbReference type="RuleBase" id="RU000688"/>
    </source>
</evidence>
<evidence type="ECO:0000256" key="7">
    <source>
        <dbReference type="ARBA" id="ARBA00023157"/>
    </source>
</evidence>
<feature type="transmembrane region" description="Helical" evidence="12">
    <location>
        <begin position="220"/>
        <end position="246"/>
    </location>
</feature>
<feature type="domain" description="G-protein coupled receptors family 1 profile" evidence="14">
    <location>
        <begin position="78"/>
        <end position="267"/>
    </location>
</feature>
<feature type="transmembrane region" description="Helical" evidence="12">
    <location>
        <begin position="64"/>
        <end position="86"/>
    </location>
</feature>
<name>A0A915DCF5_9BILA</name>
<dbReference type="Proteomes" id="UP000887574">
    <property type="component" value="Unplaced"/>
</dbReference>
<dbReference type="WBParaSite" id="jg17754">
    <property type="protein sequence ID" value="jg17754"/>
    <property type="gene ID" value="jg17754"/>
</dbReference>
<feature type="region of interest" description="Disordered" evidence="11">
    <location>
        <begin position="526"/>
        <end position="583"/>
    </location>
</feature>
<reference evidence="16" key="1">
    <citation type="submission" date="2022-11" db="UniProtKB">
        <authorList>
            <consortium name="WormBaseParasite"/>
        </authorList>
    </citation>
    <scope>IDENTIFICATION</scope>
</reference>
<feature type="compositionally biased region" description="Polar residues" evidence="11">
    <location>
        <begin position="708"/>
        <end position="717"/>
    </location>
</feature>
<dbReference type="Gene3D" id="1.20.1070.10">
    <property type="entry name" value="Rhodopsin 7-helix transmembrane proteins"/>
    <property type="match status" value="1"/>
</dbReference>
<dbReference type="GO" id="GO:0004930">
    <property type="term" value="F:G protein-coupled receptor activity"/>
    <property type="evidence" value="ECO:0007669"/>
    <property type="project" value="UniProtKB-KW"/>
</dbReference>
<dbReference type="SMART" id="SM01381">
    <property type="entry name" value="7TM_GPCR_Srsx"/>
    <property type="match status" value="1"/>
</dbReference>
<keyword evidence="6 12" id="KW-0472">Membrane</keyword>
<evidence type="ECO:0000256" key="5">
    <source>
        <dbReference type="ARBA" id="ARBA00023040"/>
    </source>
</evidence>
<feature type="transmembrane region" description="Helical" evidence="12">
    <location>
        <begin position="179"/>
        <end position="200"/>
    </location>
</feature>
<evidence type="ECO:0000256" key="12">
    <source>
        <dbReference type="SAM" id="Phobius"/>
    </source>
</evidence>
<keyword evidence="2" id="KW-1003">Cell membrane</keyword>
<feature type="transmembrane region" description="Helical" evidence="12">
    <location>
        <begin position="98"/>
        <end position="121"/>
    </location>
</feature>
<evidence type="ECO:0000256" key="6">
    <source>
        <dbReference type="ARBA" id="ARBA00023136"/>
    </source>
</evidence>
<keyword evidence="15" id="KW-1185">Reference proteome</keyword>
<feature type="region of interest" description="Disordered" evidence="11">
    <location>
        <begin position="386"/>
        <end position="417"/>
    </location>
</feature>
<dbReference type="Pfam" id="PF00001">
    <property type="entry name" value="7tm_1"/>
    <property type="match status" value="1"/>
</dbReference>
<evidence type="ECO:0000313" key="15">
    <source>
        <dbReference type="Proteomes" id="UP000887574"/>
    </source>
</evidence>
<evidence type="ECO:0000256" key="4">
    <source>
        <dbReference type="ARBA" id="ARBA00022989"/>
    </source>
</evidence>
<dbReference type="PANTHER" id="PTHR24248:SF125">
    <property type="entry name" value="DOPAMINE D2-LIKE RECEPTOR"/>
    <property type="match status" value="1"/>
</dbReference>